<keyword evidence="2" id="KW-0472">Membrane</keyword>
<dbReference type="AlphaFoldDB" id="A0A562YGG9"/>
<feature type="transmembrane region" description="Helical" evidence="2">
    <location>
        <begin position="32"/>
        <end position="51"/>
    </location>
</feature>
<dbReference type="Pfam" id="PF02719">
    <property type="entry name" value="Polysacc_synt_2"/>
    <property type="match status" value="1"/>
</dbReference>
<dbReference type="CDD" id="cd05237">
    <property type="entry name" value="UDP_invert_4-6DH_SDR_e"/>
    <property type="match status" value="1"/>
</dbReference>
<sequence length="650" mass="73305">MNRLKELIKLVLKNTLFKLGIEDVGYLSRWIVLWWDAQVVLVVLFLTSFIESNFTSSFANKEFLYLLILVEVVTALFFVIFKTYVGIIRHSSYVDAAKLFFSSLFSAITLLIINAVSSKLTGKVFFSPVFLIIFSLGLFCGLLLYRLLIKQIYALFIIEEHPNFEKVFILGVSQGAISLAVAIENELPKRFKVVGFLDYDELNSKKQVLGIPILHITKKVHVLVRANNATGIIVLEDDLKNNIYTKSIEECLDYNIKIYRAPSISEIDLNSGVNDTIRNIQIEDLLGRKPIEINNINILNIIKGRTILVTGGAGSIGAEIVNQLGRFKPKCLLVVEQAESALHNLTLQFTKKFDNIEFVPLVSDIRNKKALEFIFKEYHPEIIYHCAAYKHVPLMENNPTEAVSTNIQGSKNLADLSVKYNVDRFIMISTDKAVNPSNVMGATKRAAEMYVQSLYNSLKSKENCTKFITTRFGNVLGSNGSVVPLFKEQIASGGPVTITHPDIIRYFMTIPEACQLVMEASSMGSGGEIFIFDMGKAVKILDLAHKMIRLAGFIPNKTMEIKSIGLRPGEKLYEELLNDKSITLPTYHEKIMIVKENSDDYKFVNESIKKIVSSSNKNEITEIIKKLKELVPEYISLNSEYEILDSKEQV</sequence>
<reference evidence="4 5" key="1">
    <citation type="submission" date="2019-03" db="EMBL/GenBank/DDBJ databases">
        <authorList>
            <person name="Zhong Y.L."/>
        </authorList>
    </citation>
    <scope>NUCLEOTIDE SEQUENCE [LARGE SCALE GENOMIC DNA]</scope>
    <source>
        <strain evidence="4 5">W255</strain>
    </source>
</reference>
<dbReference type="InterPro" id="IPR051203">
    <property type="entry name" value="Polysaccharide_Synthase-Rel"/>
</dbReference>
<dbReference type="EMBL" id="SMZJ02000002">
    <property type="protein sequence ID" value="TWO33973.1"/>
    <property type="molecule type" value="Genomic_DNA"/>
</dbReference>
<keyword evidence="2" id="KW-1133">Transmembrane helix</keyword>
<dbReference type="Proteomes" id="UP000295814">
    <property type="component" value="Unassembled WGS sequence"/>
</dbReference>
<evidence type="ECO:0000256" key="2">
    <source>
        <dbReference type="SAM" id="Phobius"/>
    </source>
</evidence>
<evidence type="ECO:0000313" key="5">
    <source>
        <dbReference type="Proteomes" id="UP000295814"/>
    </source>
</evidence>
<evidence type="ECO:0000313" key="4">
    <source>
        <dbReference type="EMBL" id="TWO33973.1"/>
    </source>
</evidence>
<dbReference type="InterPro" id="IPR003869">
    <property type="entry name" value="Polysac_CapD-like"/>
</dbReference>
<comment type="caution">
    <text evidence="4">The sequence shown here is derived from an EMBL/GenBank/DDBJ whole genome shotgun (WGS) entry which is preliminary data.</text>
</comment>
<feature type="domain" description="Polysaccharide biosynthesis protein CapD-like" evidence="3">
    <location>
        <begin position="307"/>
        <end position="595"/>
    </location>
</feature>
<dbReference type="PANTHER" id="PTHR43318:SF1">
    <property type="entry name" value="POLYSACCHARIDE BIOSYNTHESIS PROTEIN EPSC-RELATED"/>
    <property type="match status" value="1"/>
</dbReference>
<feature type="transmembrane region" description="Helical" evidence="2">
    <location>
        <begin position="124"/>
        <end position="148"/>
    </location>
</feature>
<evidence type="ECO:0000256" key="1">
    <source>
        <dbReference type="ARBA" id="ARBA00007430"/>
    </source>
</evidence>
<name>A0A562YGG9_9FLAO</name>
<dbReference type="SUPFAM" id="SSF51735">
    <property type="entry name" value="NAD(P)-binding Rossmann-fold domains"/>
    <property type="match status" value="1"/>
</dbReference>
<dbReference type="PANTHER" id="PTHR43318">
    <property type="entry name" value="UDP-N-ACETYLGLUCOSAMINE 4,6-DEHYDRATASE"/>
    <property type="match status" value="1"/>
</dbReference>
<gene>
    <name evidence="4" type="ORF">E1J38_004140</name>
</gene>
<accession>A0A562YGG9</accession>
<feature type="transmembrane region" description="Helical" evidence="2">
    <location>
        <begin position="99"/>
        <end position="117"/>
    </location>
</feature>
<keyword evidence="2" id="KW-0812">Transmembrane</keyword>
<dbReference type="OrthoDB" id="9803111at2"/>
<dbReference type="Pfam" id="PF13727">
    <property type="entry name" value="CoA_binding_3"/>
    <property type="match status" value="1"/>
</dbReference>
<organism evidence="4 5">
    <name type="scientific">Seonamhaeicola sediminis</name>
    <dbReference type="NCBI Taxonomy" id="2528206"/>
    <lineage>
        <taxon>Bacteria</taxon>
        <taxon>Pseudomonadati</taxon>
        <taxon>Bacteroidota</taxon>
        <taxon>Flavobacteriia</taxon>
        <taxon>Flavobacteriales</taxon>
        <taxon>Flavobacteriaceae</taxon>
    </lineage>
</organism>
<protein>
    <submittedName>
        <fullName evidence="4">Polysaccharide biosynthesis protein</fullName>
    </submittedName>
</protein>
<evidence type="ECO:0000259" key="3">
    <source>
        <dbReference type="Pfam" id="PF02719"/>
    </source>
</evidence>
<dbReference type="RefSeq" id="WP_133355704.1">
    <property type="nucleotide sequence ID" value="NZ_SMZJ02000002.1"/>
</dbReference>
<keyword evidence="5" id="KW-1185">Reference proteome</keyword>
<dbReference type="Gene3D" id="3.40.50.720">
    <property type="entry name" value="NAD(P)-binding Rossmann-like Domain"/>
    <property type="match status" value="2"/>
</dbReference>
<feature type="transmembrane region" description="Helical" evidence="2">
    <location>
        <begin position="63"/>
        <end position="87"/>
    </location>
</feature>
<reference evidence="4 5" key="2">
    <citation type="submission" date="2019-07" db="EMBL/GenBank/DDBJ databases">
        <title>Seonamhaeicola sp. W255 draft genome.</title>
        <authorList>
            <person name="Zhang X.-Y."/>
            <person name="Zhang R."/>
            <person name="Zhong Y.-L."/>
            <person name="Du Z.-J."/>
        </authorList>
    </citation>
    <scope>NUCLEOTIDE SEQUENCE [LARGE SCALE GENOMIC DNA]</scope>
    <source>
        <strain evidence="4 5">W255</strain>
    </source>
</reference>
<proteinExistence type="inferred from homology"/>
<comment type="similarity">
    <text evidence="1">Belongs to the polysaccharide synthase family.</text>
</comment>
<dbReference type="InterPro" id="IPR036291">
    <property type="entry name" value="NAD(P)-bd_dom_sf"/>
</dbReference>